<dbReference type="GO" id="GO:0005886">
    <property type="term" value="C:plasma membrane"/>
    <property type="evidence" value="ECO:0007669"/>
    <property type="project" value="TreeGrafter"/>
</dbReference>
<feature type="compositionally biased region" description="Acidic residues" evidence="12">
    <location>
        <begin position="700"/>
        <end position="731"/>
    </location>
</feature>
<feature type="transmembrane region" description="Helical" evidence="13">
    <location>
        <begin position="252"/>
        <end position="270"/>
    </location>
</feature>
<keyword evidence="2 11" id="KW-0813">Transport</keyword>
<dbReference type="GO" id="GO:0034702">
    <property type="term" value="C:monoatomic ion channel complex"/>
    <property type="evidence" value="ECO:0007669"/>
    <property type="project" value="UniProtKB-KW"/>
</dbReference>
<evidence type="ECO:0000256" key="9">
    <source>
        <dbReference type="ARBA" id="ARBA00023136"/>
    </source>
</evidence>
<comment type="subcellular location">
    <subcellularLocation>
        <location evidence="1 11">Membrane</location>
        <topology evidence="1 11">Multi-pass membrane protein</topology>
    </subcellularLocation>
</comment>
<evidence type="ECO:0000256" key="10">
    <source>
        <dbReference type="ARBA" id="ARBA00023303"/>
    </source>
</evidence>
<evidence type="ECO:0000256" key="7">
    <source>
        <dbReference type="ARBA" id="ARBA00022989"/>
    </source>
</evidence>
<feature type="compositionally biased region" description="Basic and acidic residues" evidence="12">
    <location>
        <begin position="518"/>
        <end position="536"/>
    </location>
</feature>
<evidence type="ECO:0000259" key="15">
    <source>
        <dbReference type="Pfam" id="PF17655"/>
    </source>
</evidence>
<evidence type="ECO:0000256" key="12">
    <source>
        <dbReference type="SAM" id="MobiDB-lite"/>
    </source>
</evidence>
<evidence type="ECO:0000313" key="17">
    <source>
        <dbReference type="Proteomes" id="UP000435112"/>
    </source>
</evidence>
<evidence type="ECO:0000256" key="6">
    <source>
        <dbReference type="ARBA" id="ARBA00022958"/>
    </source>
</evidence>
<dbReference type="PANTHER" id="PTHR11767:SF102">
    <property type="entry name" value="INWARDLY RECTIFYING POTASSIUM CHANNEL 1, ISOFORM F"/>
    <property type="match status" value="1"/>
</dbReference>
<proteinExistence type="inferred from homology"/>
<keyword evidence="10 11" id="KW-0407">Ion channel</keyword>
<dbReference type="SUPFAM" id="SSF81296">
    <property type="entry name" value="E set domains"/>
    <property type="match status" value="2"/>
</dbReference>
<feature type="region of interest" description="Disordered" evidence="12">
    <location>
        <begin position="678"/>
        <end position="737"/>
    </location>
</feature>
<dbReference type="PANTHER" id="PTHR11767">
    <property type="entry name" value="INWARD RECTIFIER POTASSIUM CHANNEL"/>
    <property type="match status" value="1"/>
</dbReference>
<feature type="compositionally biased region" description="Polar residues" evidence="12">
    <location>
        <begin position="638"/>
        <end position="653"/>
    </location>
</feature>
<dbReference type="InterPro" id="IPR040445">
    <property type="entry name" value="Kir_TM"/>
</dbReference>
<evidence type="ECO:0000256" key="1">
    <source>
        <dbReference type="ARBA" id="ARBA00004141"/>
    </source>
</evidence>
<accession>A0A6A3K848</accession>
<feature type="region of interest" description="Disordered" evidence="12">
    <location>
        <begin position="492"/>
        <end position="586"/>
    </location>
</feature>
<dbReference type="SUPFAM" id="SSF81324">
    <property type="entry name" value="Voltage-gated potassium channels"/>
    <property type="match status" value="2"/>
</dbReference>
<keyword evidence="4 11" id="KW-0812">Transmembrane</keyword>
<dbReference type="InterPro" id="IPR014756">
    <property type="entry name" value="Ig_E-set"/>
</dbReference>
<keyword evidence="5 11" id="KW-0851">Voltage-gated channel</keyword>
<name>A0A6A3K848_9STRA</name>
<feature type="compositionally biased region" description="Basic and acidic residues" evidence="12">
    <location>
        <begin position="621"/>
        <end position="635"/>
    </location>
</feature>
<feature type="domain" description="Potassium channel inwardly rectifying transmembrane" evidence="14">
    <location>
        <begin position="770"/>
        <end position="881"/>
    </location>
</feature>
<keyword evidence="6 11" id="KW-0630">Potassium</keyword>
<protein>
    <submittedName>
        <fullName evidence="16">Uncharacterized protein</fullName>
    </submittedName>
</protein>
<evidence type="ECO:0000256" key="11">
    <source>
        <dbReference type="RuleBase" id="RU003822"/>
    </source>
</evidence>
<keyword evidence="3 11" id="KW-0633">Potassium transport</keyword>
<evidence type="ECO:0000256" key="2">
    <source>
        <dbReference type="ARBA" id="ARBA00022448"/>
    </source>
</evidence>
<evidence type="ECO:0000256" key="4">
    <source>
        <dbReference type="ARBA" id="ARBA00022692"/>
    </source>
</evidence>
<dbReference type="GO" id="GO:1990573">
    <property type="term" value="P:potassium ion import across plasma membrane"/>
    <property type="evidence" value="ECO:0007669"/>
    <property type="project" value="TreeGrafter"/>
</dbReference>
<keyword evidence="9 13" id="KW-0472">Membrane</keyword>
<dbReference type="Pfam" id="PF01007">
    <property type="entry name" value="IRK"/>
    <property type="match status" value="1"/>
</dbReference>
<dbReference type="Proteomes" id="UP000435112">
    <property type="component" value="Unassembled WGS sequence"/>
</dbReference>
<evidence type="ECO:0000256" key="8">
    <source>
        <dbReference type="ARBA" id="ARBA00023065"/>
    </source>
</evidence>
<dbReference type="EMBL" id="QXFU01001425">
    <property type="protein sequence ID" value="KAE9002652.1"/>
    <property type="molecule type" value="Genomic_DNA"/>
</dbReference>
<dbReference type="GO" id="GO:0005242">
    <property type="term" value="F:inward rectifier potassium channel activity"/>
    <property type="evidence" value="ECO:0007669"/>
    <property type="project" value="InterPro"/>
</dbReference>
<feature type="region of interest" description="Disordered" evidence="12">
    <location>
        <begin position="601"/>
        <end position="665"/>
    </location>
</feature>
<dbReference type="Gene3D" id="2.60.40.1400">
    <property type="entry name" value="G protein-activated inward rectifier potassium channel 1"/>
    <property type="match status" value="2"/>
</dbReference>
<dbReference type="InterPro" id="IPR016449">
    <property type="entry name" value="K_chnl_inward-rec_Kir"/>
</dbReference>
<evidence type="ECO:0000313" key="16">
    <source>
        <dbReference type="EMBL" id="KAE9002652.1"/>
    </source>
</evidence>
<keyword evidence="7 13" id="KW-1133">Transmembrane helix</keyword>
<dbReference type="OrthoDB" id="273257at2759"/>
<feature type="domain" description="Inward rectifier potassium channel C-terminal" evidence="15">
    <location>
        <begin position="885"/>
        <end position="1034"/>
    </location>
</feature>
<dbReference type="Pfam" id="PF17655">
    <property type="entry name" value="IRK_C"/>
    <property type="match status" value="2"/>
</dbReference>
<comment type="caution">
    <text evidence="16">The sequence shown here is derived from an EMBL/GenBank/DDBJ whole genome shotgun (WGS) entry which is preliminary data.</text>
</comment>
<comment type="similarity">
    <text evidence="11">Belongs to the inward rectifier-type potassium channel (TC 1.A.2.1) family.</text>
</comment>
<organism evidence="16 17">
    <name type="scientific">Phytophthora rubi</name>
    <dbReference type="NCBI Taxonomy" id="129364"/>
    <lineage>
        <taxon>Eukaryota</taxon>
        <taxon>Sar</taxon>
        <taxon>Stramenopiles</taxon>
        <taxon>Oomycota</taxon>
        <taxon>Peronosporomycetes</taxon>
        <taxon>Peronosporales</taxon>
        <taxon>Peronosporaceae</taxon>
        <taxon>Phytophthora</taxon>
    </lineage>
</organism>
<feature type="transmembrane region" description="Helical" evidence="13">
    <location>
        <begin position="223"/>
        <end position="240"/>
    </location>
</feature>
<evidence type="ECO:0000256" key="13">
    <source>
        <dbReference type="SAM" id="Phobius"/>
    </source>
</evidence>
<sequence>MLAPIAPRFSRAGNSRCWRLLSMPSTYRNAVLQASHQTTANQQRAPIACSLPRTRRRWTPSPSIRTHQPQAPQCAKRLQIVAVVATVAAMPASKKRIQNRGTLNVGTQHVPAALKDWVHIWHGVKVNNGSEDTSIFHVGSRVEEMPFWKQFVRLPANSLFPRVFTSSNPRKPYKDFLYVLLNMRWPMLLMVLLSVFMANIFLFAVVTCFVCGEPTNFFEAFDLSYQTFTTIGFGVVYPTRTCGNVSMSVESFASMMVVSAVTGLVFAKFAKPQAKVAFSKVCVVQPYGKKYLALVVRVANATQSRDVTHDVIMEAVFKVNLLRVEHKTKHIRAHDDEATEKRKLSRTANYVIEDAQDAVDNPACSPTKVLTSYNLKLLQNNFITFRMGVAVVHVIDENSPLYGMSKDDIAQSDMLVEVAMSGVDSTLQDTVSERYIYTAANLMWGYRFAELLEFNEREAEVIMNFAKLSTVDSAPIDNARYLKPIFSNGDYRNSHESSRSGYTHTVAGRRSHRKSRVLHHDEEHHPYHDEAAHEAPAEYSESIMMSSRSGGSWDGQSTADSTVPAQPHPPVSFSKKPGPKKFGMGLEPLFEPLLQQPFGTQRIPKAPSAEARAAQRGGLRVLRERDQTNLEEGRGRRSGQQLTPSDGPSSRNSEGGRGSFEGPNGLRAKNLLQREMAGSAMVDDDTSTISQEEGRKDDIGDIDDFDDIDVEVDDGDDDDSSSNEGAEDYGQEDASRRRLRAQTTWSAVSIEVEDTPRFLRILPVHIPKSFSFMRFYQSALHVRWPKIIVVFIVAFLVLNITFGFLYWLDESSISAYADVVVPKYELAFYMSVHTLATIGYGSISPMPDSAYMNIVVFIESMVGIIAVTIITGIAWSKFARPRAHIHFSSKMTISTIYGHRCLVFRAANTRHSGEVHENFFRIGVILTNRRTGLRQMYDVPLVTAEWPSIKLPATLIHVINENSPFYKFHSMEDLSQSRVAVIALLTGLDTTFSENVYARKMYFWDDFEYDMRFDDFAVIERDRVIVDYERFDRLIPEDRDEQVITTPVLSVRSSIADLV</sequence>
<evidence type="ECO:0000256" key="5">
    <source>
        <dbReference type="ARBA" id="ARBA00022882"/>
    </source>
</evidence>
<dbReference type="AlphaFoldDB" id="A0A6A3K848"/>
<evidence type="ECO:0000259" key="14">
    <source>
        <dbReference type="Pfam" id="PF01007"/>
    </source>
</evidence>
<feature type="transmembrane region" description="Helical" evidence="13">
    <location>
        <begin position="185"/>
        <end position="211"/>
    </location>
</feature>
<dbReference type="GO" id="GO:0034765">
    <property type="term" value="P:regulation of monoatomic ion transmembrane transport"/>
    <property type="evidence" value="ECO:0007669"/>
    <property type="project" value="TreeGrafter"/>
</dbReference>
<feature type="compositionally biased region" description="Polar residues" evidence="12">
    <location>
        <begin position="543"/>
        <end position="564"/>
    </location>
</feature>
<feature type="compositionally biased region" description="Basic residues" evidence="12">
    <location>
        <begin position="507"/>
        <end position="517"/>
    </location>
</feature>
<keyword evidence="8 11" id="KW-0406">Ion transport</keyword>
<feature type="transmembrane region" description="Helical" evidence="13">
    <location>
        <begin position="850"/>
        <end position="875"/>
    </location>
</feature>
<dbReference type="InterPro" id="IPR013518">
    <property type="entry name" value="K_chnl_inward-rec_Kir_cyto"/>
</dbReference>
<feature type="transmembrane region" description="Helical" evidence="13">
    <location>
        <begin position="826"/>
        <end position="843"/>
    </location>
</feature>
<feature type="domain" description="Inward rectifier potassium channel C-terminal" evidence="15">
    <location>
        <begin position="385"/>
        <end position="471"/>
    </location>
</feature>
<reference evidence="16 17" key="1">
    <citation type="submission" date="2018-09" db="EMBL/GenBank/DDBJ databases">
        <title>Genomic investigation of the strawberry pathogen Phytophthora fragariae indicates pathogenicity is determined by transcriptional variation in three key races.</title>
        <authorList>
            <person name="Adams T.M."/>
            <person name="Armitage A.D."/>
            <person name="Sobczyk M.K."/>
            <person name="Bates H.J."/>
            <person name="Dunwell J.M."/>
            <person name="Nellist C.F."/>
            <person name="Harrison R.J."/>
        </authorList>
    </citation>
    <scope>NUCLEOTIDE SEQUENCE [LARGE SCALE GENOMIC DNA]</scope>
    <source>
        <strain evidence="16 17">SCRP324</strain>
    </source>
</reference>
<evidence type="ECO:0000256" key="3">
    <source>
        <dbReference type="ARBA" id="ARBA00022538"/>
    </source>
</evidence>
<dbReference type="PRINTS" id="PR01320">
    <property type="entry name" value="KIRCHANNEL"/>
</dbReference>
<feature type="transmembrane region" description="Helical" evidence="13">
    <location>
        <begin position="787"/>
        <end position="806"/>
    </location>
</feature>
<gene>
    <name evidence="16" type="ORF">PR002_g17575</name>
</gene>
<dbReference type="InterPro" id="IPR041647">
    <property type="entry name" value="IRK_C"/>
</dbReference>
<dbReference type="Gene3D" id="1.10.287.70">
    <property type="match status" value="2"/>
</dbReference>